<name>A0A6P5EN62_ANACO</name>
<evidence type="ECO:0000313" key="3">
    <source>
        <dbReference type="RefSeq" id="XP_020084907.1"/>
    </source>
</evidence>
<evidence type="ECO:0000256" key="1">
    <source>
        <dbReference type="SAM" id="MobiDB-lite"/>
    </source>
</evidence>
<dbReference type="InterPro" id="IPR032567">
    <property type="entry name" value="RTL1-rel"/>
</dbReference>
<keyword evidence="2" id="KW-1185">Reference proteome</keyword>
<dbReference type="CDD" id="cd00303">
    <property type="entry name" value="retropepsin_like"/>
    <property type="match status" value="1"/>
</dbReference>
<proteinExistence type="predicted"/>
<sequence length="404" mass="44589">MAIVEGFERGLPPYIYRAVHILKLTTFSEVLDWALWAEHGNAHIREEREASEKDGGKKRAPDGSGGQSRSRKPPKYPRSQSKGHGARRCIICGGDHDPRRCKQKEGRCFACGQAGHSRYCPGRTSPAPSIALAPATPRYYGGAPPTAASTGRAMAPRQLKVTRLAPSGPVFAAQAEKPAEAEERNVVAGATHSFISIPFAEMHGIEVQLSKSTWRVEAPERVFTIRKECLACPVQVGNWIMPTHLLVLKRLKGFDLILGMDWLSKYYASIDYKSKVITFREPGQEEFIYRACQSSCFAMTVSASRARKLVSSGCAAYLTTVLEADQETPALESMSVVREFSDVFPAELPEIPSDREIEFVIDLVPGTAPISKAPYRMAPVELKELRAQLQDLLDKEFIKPSVSP</sequence>
<reference evidence="3" key="2">
    <citation type="submission" date="2025-08" db="UniProtKB">
        <authorList>
            <consortium name="RefSeq"/>
        </authorList>
    </citation>
    <scope>IDENTIFICATION</scope>
    <source>
        <tissue evidence="3">Leaf</tissue>
    </source>
</reference>
<reference evidence="2" key="1">
    <citation type="journal article" date="2015" name="Nat. Genet.">
        <title>The pineapple genome and the evolution of CAM photosynthesis.</title>
        <authorList>
            <person name="Ming R."/>
            <person name="VanBuren R."/>
            <person name="Wai C.M."/>
            <person name="Tang H."/>
            <person name="Schatz M.C."/>
            <person name="Bowers J.E."/>
            <person name="Lyons E."/>
            <person name="Wang M.L."/>
            <person name="Chen J."/>
            <person name="Biggers E."/>
            <person name="Zhang J."/>
            <person name="Huang L."/>
            <person name="Zhang L."/>
            <person name="Miao W."/>
            <person name="Zhang J."/>
            <person name="Ye Z."/>
            <person name="Miao C."/>
            <person name="Lin Z."/>
            <person name="Wang H."/>
            <person name="Zhou H."/>
            <person name="Yim W.C."/>
            <person name="Priest H.D."/>
            <person name="Zheng C."/>
            <person name="Woodhouse M."/>
            <person name="Edger P.P."/>
            <person name="Guyot R."/>
            <person name="Guo H.B."/>
            <person name="Guo H."/>
            <person name="Zheng G."/>
            <person name="Singh R."/>
            <person name="Sharma A."/>
            <person name="Min X."/>
            <person name="Zheng Y."/>
            <person name="Lee H."/>
            <person name="Gurtowski J."/>
            <person name="Sedlazeck F.J."/>
            <person name="Harkess A."/>
            <person name="McKain M.R."/>
            <person name="Liao Z."/>
            <person name="Fang J."/>
            <person name="Liu J."/>
            <person name="Zhang X."/>
            <person name="Zhang Q."/>
            <person name="Hu W."/>
            <person name="Qin Y."/>
            <person name="Wang K."/>
            <person name="Chen L.Y."/>
            <person name="Shirley N."/>
            <person name="Lin Y.R."/>
            <person name="Liu L.Y."/>
            <person name="Hernandez A.G."/>
            <person name="Wright C.L."/>
            <person name="Bulone V."/>
            <person name="Tuskan G.A."/>
            <person name="Heath K."/>
            <person name="Zee F."/>
            <person name="Moore P.H."/>
            <person name="Sunkar R."/>
            <person name="Leebens-Mack J.H."/>
            <person name="Mockler T."/>
            <person name="Bennetzen J.L."/>
            <person name="Freeling M."/>
            <person name="Sankoff D."/>
            <person name="Paterson A.H."/>
            <person name="Zhu X."/>
            <person name="Yang X."/>
            <person name="Smith J.A."/>
            <person name="Cushman J.C."/>
            <person name="Paull R.E."/>
            <person name="Yu Q."/>
        </authorList>
    </citation>
    <scope>NUCLEOTIDE SEQUENCE [LARGE SCALE GENOMIC DNA]</scope>
    <source>
        <strain evidence="2">cv. F153</strain>
    </source>
</reference>
<feature type="compositionally biased region" description="Basic and acidic residues" evidence="1">
    <location>
        <begin position="46"/>
        <end position="61"/>
    </location>
</feature>
<dbReference type="GeneID" id="109707786"/>
<dbReference type="Proteomes" id="UP000515123">
    <property type="component" value="Linkage group 3"/>
</dbReference>
<dbReference type="AlphaFoldDB" id="A0A6P5EN62"/>
<dbReference type="SUPFAM" id="SSF56672">
    <property type="entry name" value="DNA/RNA polymerases"/>
    <property type="match status" value="1"/>
</dbReference>
<dbReference type="Gene3D" id="2.40.70.10">
    <property type="entry name" value="Acid Proteases"/>
    <property type="match status" value="1"/>
</dbReference>
<organism evidence="2 3">
    <name type="scientific">Ananas comosus</name>
    <name type="common">Pineapple</name>
    <name type="synonym">Ananas ananas</name>
    <dbReference type="NCBI Taxonomy" id="4615"/>
    <lineage>
        <taxon>Eukaryota</taxon>
        <taxon>Viridiplantae</taxon>
        <taxon>Streptophyta</taxon>
        <taxon>Embryophyta</taxon>
        <taxon>Tracheophyta</taxon>
        <taxon>Spermatophyta</taxon>
        <taxon>Magnoliopsida</taxon>
        <taxon>Liliopsida</taxon>
        <taxon>Poales</taxon>
        <taxon>Bromeliaceae</taxon>
        <taxon>Bromelioideae</taxon>
        <taxon>Ananas</taxon>
    </lineage>
</organism>
<dbReference type="InterPro" id="IPR043502">
    <property type="entry name" value="DNA/RNA_pol_sf"/>
</dbReference>
<dbReference type="SUPFAM" id="SSF50630">
    <property type="entry name" value="Acid proteases"/>
    <property type="match status" value="1"/>
</dbReference>
<dbReference type="PANTHER" id="PTHR15503">
    <property type="entry name" value="LDOC1 RELATED"/>
    <property type="match status" value="1"/>
</dbReference>
<dbReference type="OrthoDB" id="786680at2759"/>
<dbReference type="Gene3D" id="3.10.10.10">
    <property type="entry name" value="HIV Type 1 Reverse Transcriptase, subunit A, domain 1"/>
    <property type="match status" value="1"/>
</dbReference>
<feature type="region of interest" description="Disordered" evidence="1">
    <location>
        <begin position="46"/>
        <end position="88"/>
    </location>
</feature>
<evidence type="ECO:0000313" key="2">
    <source>
        <dbReference type="Proteomes" id="UP000515123"/>
    </source>
</evidence>
<dbReference type="RefSeq" id="XP_020084907.1">
    <property type="nucleotide sequence ID" value="XM_020229318.1"/>
</dbReference>
<dbReference type="Pfam" id="PF08284">
    <property type="entry name" value="RVP_2"/>
    <property type="match status" value="1"/>
</dbReference>
<accession>A0A6P5EN62</accession>
<dbReference type="InterPro" id="IPR021109">
    <property type="entry name" value="Peptidase_aspartic_dom_sf"/>
</dbReference>
<protein>
    <submittedName>
        <fullName evidence="3">Uncharacterized protein LOC109707786</fullName>
    </submittedName>
</protein>
<dbReference type="PANTHER" id="PTHR15503:SF45">
    <property type="entry name" value="RNA-DIRECTED DNA POLYMERASE HOMOLOG"/>
    <property type="match status" value="1"/>
</dbReference>
<gene>
    <name evidence="3" type="primary">LOC109707786</name>
</gene>